<sequence>MNGLKIEKLKEWNEEILERLVQIYMQGYDGLREYGGEGVGYARRYLSWYLKKMRDGFFVAKIGDNIVGFAVCARDWYHKFLGERVGYIGELVVDKEYQGHHVGGALMEACLDYLKGCKKIALEVGVKNENAIRFYERWGFKKVGTEGKWVVMVREV</sequence>
<dbReference type="InterPro" id="IPR000182">
    <property type="entry name" value="GNAT_dom"/>
</dbReference>
<reference evidence="2 3" key="2">
    <citation type="journal article" date="2015" name="Genome Announc.">
        <title>Complete Genome Sequence of Hyperthermophilic Piezophilic Archaeon Palaeococcus pacificus DY20341T, Isolated from Deep-Sea Hydrothermal Sediments.</title>
        <authorList>
            <person name="Zeng X."/>
            <person name="Jebbar M."/>
            <person name="Shao Z."/>
        </authorList>
    </citation>
    <scope>NUCLEOTIDE SEQUENCE [LARGE SCALE GENOMIC DNA]</scope>
    <source>
        <strain evidence="2 3">DY20341</strain>
    </source>
</reference>
<dbReference type="EMBL" id="CP006019">
    <property type="protein sequence ID" value="AIF69469.1"/>
    <property type="molecule type" value="Genomic_DNA"/>
</dbReference>
<proteinExistence type="predicted"/>
<dbReference type="Pfam" id="PF00583">
    <property type="entry name" value="Acetyltransf_1"/>
    <property type="match status" value="1"/>
</dbReference>
<feature type="domain" description="N-acetyltransferase" evidence="1">
    <location>
        <begin position="7"/>
        <end position="156"/>
    </location>
</feature>
<dbReference type="PANTHER" id="PTHR43617:SF38">
    <property type="entry name" value="N-ACETYLTRANSFERASE DOMAIN-CONTAINING PROTEIN"/>
    <property type="match status" value="1"/>
</dbReference>
<dbReference type="PANTHER" id="PTHR43617">
    <property type="entry name" value="L-AMINO ACID N-ACETYLTRANSFERASE"/>
    <property type="match status" value="1"/>
</dbReference>
<dbReference type="eggNOG" id="arCOG00826">
    <property type="taxonomic scope" value="Archaea"/>
</dbReference>
<dbReference type="InterPro" id="IPR050276">
    <property type="entry name" value="MshD_Acetyltransferase"/>
</dbReference>
<dbReference type="KEGG" id="ppac:PAP_05300"/>
<dbReference type="PROSITE" id="PS51186">
    <property type="entry name" value="GNAT"/>
    <property type="match status" value="1"/>
</dbReference>
<dbReference type="Gene3D" id="3.40.630.30">
    <property type="match status" value="1"/>
</dbReference>
<evidence type="ECO:0000313" key="2">
    <source>
        <dbReference type="EMBL" id="AIF69469.1"/>
    </source>
</evidence>
<evidence type="ECO:0000313" key="3">
    <source>
        <dbReference type="Proteomes" id="UP000027981"/>
    </source>
</evidence>
<dbReference type="SUPFAM" id="SSF55729">
    <property type="entry name" value="Acyl-CoA N-acyltransferases (Nat)"/>
    <property type="match status" value="1"/>
</dbReference>
<dbReference type="AlphaFoldDB" id="A0A075LT25"/>
<dbReference type="CDD" id="cd04301">
    <property type="entry name" value="NAT_SF"/>
    <property type="match status" value="1"/>
</dbReference>
<keyword evidence="3" id="KW-1185">Reference proteome</keyword>
<organism evidence="2 3">
    <name type="scientific">Palaeococcus pacificus DY20341</name>
    <dbReference type="NCBI Taxonomy" id="1343739"/>
    <lineage>
        <taxon>Archaea</taxon>
        <taxon>Methanobacteriati</taxon>
        <taxon>Methanobacteriota</taxon>
        <taxon>Thermococci</taxon>
        <taxon>Thermococcales</taxon>
        <taxon>Thermococcaceae</taxon>
        <taxon>Palaeococcus</taxon>
    </lineage>
</organism>
<accession>A0A075LT25</accession>
<evidence type="ECO:0000259" key="1">
    <source>
        <dbReference type="PROSITE" id="PS51186"/>
    </source>
</evidence>
<dbReference type="STRING" id="1343739.PAP_05300"/>
<name>A0A075LT25_9EURY</name>
<reference evidence="3" key="1">
    <citation type="submission" date="2013-06" db="EMBL/GenBank/DDBJ databases">
        <title>Complete Genome Sequence of Hyperthermophilic Palaeococcus pacificus DY20341T, Isolated from a Deep-Sea Hydrothermal Sediments.</title>
        <authorList>
            <person name="Zeng X."/>
            <person name="Shao Z."/>
        </authorList>
    </citation>
    <scope>NUCLEOTIDE SEQUENCE [LARGE SCALE GENOMIC DNA]</scope>
    <source>
        <strain evidence="3">DY20341</strain>
    </source>
</reference>
<dbReference type="GO" id="GO:0016747">
    <property type="term" value="F:acyltransferase activity, transferring groups other than amino-acyl groups"/>
    <property type="evidence" value="ECO:0007669"/>
    <property type="project" value="InterPro"/>
</dbReference>
<gene>
    <name evidence="2" type="ORF">PAP_05300</name>
</gene>
<dbReference type="HOGENOM" id="CLU_013985_36_0_2"/>
<dbReference type="RefSeq" id="WP_048165024.1">
    <property type="nucleotide sequence ID" value="NZ_CP006019.1"/>
</dbReference>
<dbReference type="GeneID" id="24842183"/>
<dbReference type="Proteomes" id="UP000027981">
    <property type="component" value="Chromosome"/>
</dbReference>
<dbReference type="InterPro" id="IPR016181">
    <property type="entry name" value="Acyl_CoA_acyltransferase"/>
</dbReference>
<dbReference type="OrthoDB" id="38613at2157"/>
<protein>
    <recommendedName>
        <fullName evidence="1">N-acetyltransferase domain-containing protein</fullName>
    </recommendedName>
</protein>